<dbReference type="Gramene" id="PRQ19927">
    <property type="protein sequence ID" value="PRQ19927"/>
    <property type="gene ID" value="RchiOBHm_Chr7g0222621"/>
</dbReference>
<protein>
    <submittedName>
        <fullName evidence="1">Uncharacterized protein</fullName>
    </submittedName>
</protein>
<sequence length="61" mass="7166">MFFSTGMKSLYKFELFRQEKYAQQLFLSPILHLLLLSKLPSVPIHILYSWVIDKSLASHLP</sequence>
<accession>A0A2P6PDB8</accession>
<reference evidence="1 2" key="1">
    <citation type="journal article" date="2018" name="Nat. Genet.">
        <title>The Rosa genome provides new insights in the design of modern roses.</title>
        <authorList>
            <person name="Bendahmane M."/>
        </authorList>
    </citation>
    <scope>NUCLEOTIDE SEQUENCE [LARGE SCALE GENOMIC DNA]</scope>
    <source>
        <strain evidence="2">cv. Old Blush</strain>
    </source>
</reference>
<keyword evidence="2" id="KW-1185">Reference proteome</keyword>
<proteinExistence type="predicted"/>
<comment type="caution">
    <text evidence="1">The sequence shown here is derived from an EMBL/GenBank/DDBJ whole genome shotgun (WGS) entry which is preliminary data.</text>
</comment>
<dbReference type="EMBL" id="PDCK01000045">
    <property type="protein sequence ID" value="PRQ19927.1"/>
    <property type="molecule type" value="Genomic_DNA"/>
</dbReference>
<evidence type="ECO:0000313" key="1">
    <source>
        <dbReference type="EMBL" id="PRQ19927.1"/>
    </source>
</evidence>
<dbReference type="Proteomes" id="UP000238479">
    <property type="component" value="Chromosome 7"/>
</dbReference>
<evidence type="ECO:0000313" key="2">
    <source>
        <dbReference type="Proteomes" id="UP000238479"/>
    </source>
</evidence>
<organism evidence="1 2">
    <name type="scientific">Rosa chinensis</name>
    <name type="common">China rose</name>
    <dbReference type="NCBI Taxonomy" id="74649"/>
    <lineage>
        <taxon>Eukaryota</taxon>
        <taxon>Viridiplantae</taxon>
        <taxon>Streptophyta</taxon>
        <taxon>Embryophyta</taxon>
        <taxon>Tracheophyta</taxon>
        <taxon>Spermatophyta</taxon>
        <taxon>Magnoliopsida</taxon>
        <taxon>eudicotyledons</taxon>
        <taxon>Gunneridae</taxon>
        <taxon>Pentapetalae</taxon>
        <taxon>rosids</taxon>
        <taxon>fabids</taxon>
        <taxon>Rosales</taxon>
        <taxon>Rosaceae</taxon>
        <taxon>Rosoideae</taxon>
        <taxon>Rosoideae incertae sedis</taxon>
        <taxon>Rosa</taxon>
    </lineage>
</organism>
<name>A0A2P6PDB8_ROSCH</name>
<gene>
    <name evidence="1" type="ORF">RchiOBHm_Chr7g0222621</name>
</gene>
<dbReference type="AlphaFoldDB" id="A0A2P6PDB8"/>